<evidence type="ECO:0000313" key="2">
    <source>
        <dbReference type="EMBL" id="KKN15429.1"/>
    </source>
</evidence>
<dbReference type="Gene3D" id="3.40.50.1820">
    <property type="entry name" value="alpha/beta hydrolase"/>
    <property type="match status" value="1"/>
</dbReference>
<protein>
    <recommendedName>
        <fullName evidence="1">AB hydrolase-1 domain-containing protein</fullName>
    </recommendedName>
</protein>
<feature type="domain" description="AB hydrolase-1" evidence="1">
    <location>
        <begin position="23"/>
        <end position="246"/>
    </location>
</feature>
<dbReference type="PANTHER" id="PTHR43798:SF5">
    <property type="entry name" value="MONOACYLGLYCEROL LIPASE ABHD6"/>
    <property type="match status" value="1"/>
</dbReference>
<dbReference type="PANTHER" id="PTHR43798">
    <property type="entry name" value="MONOACYLGLYCEROL LIPASE"/>
    <property type="match status" value="1"/>
</dbReference>
<evidence type="ECO:0000259" key="1">
    <source>
        <dbReference type="Pfam" id="PF00561"/>
    </source>
</evidence>
<comment type="caution">
    <text evidence="2">The sequence shown here is derived from an EMBL/GenBank/DDBJ whole genome shotgun (WGS) entry which is preliminary data.</text>
</comment>
<dbReference type="Pfam" id="PF00561">
    <property type="entry name" value="Abhydrolase_1"/>
    <property type="match status" value="1"/>
</dbReference>
<dbReference type="AlphaFoldDB" id="A0A0F9NBP5"/>
<gene>
    <name evidence="2" type="ORF">LCGC14_0986050</name>
</gene>
<proteinExistence type="predicted"/>
<dbReference type="GO" id="GO:0016020">
    <property type="term" value="C:membrane"/>
    <property type="evidence" value="ECO:0007669"/>
    <property type="project" value="TreeGrafter"/>
</dbReference>
<dbReference type="SUPFAM" id="SSF53474">
    <property type="entry name" value="alpha/beta-Hydrolases"/>
    <property type="match status" value="1"/>
</dbReference>
<dbReference type="InterPro" id="IPR029058">
    <property type="entry name" value="AB_hydrolase_fold"/>
</dbReference>
<dbReference type="InterPro" id="IPR050266">
    <property type="entry name" value="AB_hydrolase_sf"/>
</dbReference>
<accession>A0A0F9NBP5</accession>
<sequence length="262" mass="28856">MGIETFDLGNVQIKAIVSGTGDLIILLPAGGTEASSFNSFTPLLNRAGYKTVVINRRGFAGSKGPLEDLTLHDLANDVAGVIRILEENSVHVLGWAFGNRVARCLAEDHPQLVKTIILLAAGGKVPPGPDTLKYYRILGKPDSSREERLDALKFLYFSSVTDMNTVIQSFKGRKTWPKASQAHLKANQATPLKEWWNGGHAPMLVIQGLDDLTAVPENGQILKRENIERVKLVNIEKAGHFMIYEQPKKVADEILLFLSNFK</sequence>
<dbReference type="GO" id="GO:0046464">
    <property type="term" value="P:acylglycerol catabolic process"/>
    <property type="evidence" value="ECO:0007669"/>
    <property type="project" value="TreeGrafter"/>
</dbReference>
<dbReference type="GO" id="GO:0047372">
    <property type="term" value="F:monoacylglycerol lipase activity"/>
    <property type="evidence" value="ECO:0007669"/>
    <property type="project" value="TreeGrafter"/>
</dbReference>
<reference evidence="2" key="1">
    <citation type="journal article" date="2015" name="Nature">
        <title>Complex archaea that bridge the gap between prokaryotes and eukaryotes.</title>
        <authorList>
            <person name="Spang A."/>
            <person name="Saw J.H."/>
            <person name="Jorgensen S.L."/>
            <person name="Zaremba-Niedzwiedzka K."/>
            <person name="Martijn J."/>
            <person name="Lind A.E."/>
            <person name="van Eijk R."/>
            <person name="Schleper C."/>
            <person name="Guy L."/>
            <person name="Ettema T.J."/>
        </authorList>
    </citation>
    <scope>NUCLEOTIDE SEQUENCE</scope>
</reference>
<dbReference type="InterPro" id="IPR000073">
    <property type="entry name" value="AB_hydrolase_1"/>
</dbReference>
<dbReference type="EMBL" id="LAZR01003713">
    <property type="protein sequence ID" value="KKN15429.1"/>
    <property type="molecule type" value="Genomic_DNA"/>
</dbReference>
<name>A0A0F9NBP5_9ZZZZ</name>
<organism evidence="2">
    <name type="scientific">marine sediment metagenome</name>
    <dbReference type="NCBI Taxonomy" id="412755"/>
    <lineage>
        <taxon>unclassified sequences</taxon>
        <taxon>metagenomes</taxon>
        <taxon>ecological metagenomes</taxon>
    </lineage>
</organism>